<protein>
    <submittedName>
        <fullName evidence="1">Uncharacterized protein</fullName>
    </submittedName>
</protein>
<proteinExistence type="predicted"/>
<gene>
    <name evidence="1" type="ORF">LV85_01677</name>
</gene>
<organism evidence="1 2">
    <name type="scientific">Algoriphagus chordae</name>
    <dbReference type="NCBI Taxonomy" id="237019"/>
    <lineage>
        <taxon>Bacteria</taxon>
        <taxon>Pseudomonadati</taxon>
        <taxon>Bacteroidota</taxon>
        <taxon>Cytophagia</taxon>
        <taxon>Cytophagales</taxon>
        <taxon>Cyclobacteriaceae</taxon>
        <taxon>Algoriphagus</taxon>
    </lineage>
</organism>
<sequence length="217" mass="25070">MKQTLYILFAILISQALHSCKSQYSMVELNRNFTTEQIADLNKITEFFRSEMCLSMESDFKTCYERIPHEYLEATGSQFWTKIDFEDQKKLYEQISESTFNEIWSYCESKYYPSETVAESLCANPKGKYQGFLTELGKTNLFIAKYAKRIRAYGSFNTLDIQYFDVLGDKKSLDLNDPNIQLILAIHYLSLNDQTTRNAALSSKGKIINAPPILDSN</sequence>
<evidence type="ECO:0000313" key="1">
    <source>
        <dbReference type="EMBL" id="PZX53259.1"/>
    </source>
</evidence>
<dbReference type="OrthoDB" id="979576at2"/>
<dbReference type="RefSeq" id="WP_146260451.1">
    <property type="nucleotide sequence ID" value="NZ_QKZT01000006.1"/>
</dbReference>
<name>A0A2W7RG59_9BACT</name>
<evidence type="ECO:0000313" key="2">
    <source>
        <dbReference type="Proteomes" id="UP000248882"/>
    </source>
</evidence>
<keyword evidence="2" id="KW-1185">Reference proteome</keyword>
<accession>A0A2W7RG59</accession>
<comment type="caution">
    <text evidence="1">The sequence shown here is derived from an EMBL/GenBank/DDBJ whole genome shotgun (WGS) entry which is preliminary data.</text>
</comment>
<dbReference type="Proteomes" id="UP000248882">
    <property type="component" value="Unassembled WGS sequence"/>
</dbReference>
<reference evidence="1 2" key="1">
    <citation type="submission" date="2018-06" db="EMBL/GenBank/DDBJ databases">
        <title>Genomic Encyclopedia of Archaeal and Bacterial Type Strains, Phase II (KMG-II): from individual species to whole genera.</title>
        <authorList>
            <person name="Goeker M."/>
        </authorList>
    </citation>
    <scope>NUCLEOTIDE SEQUENCE [LARGE SCALE GENOMIC DNA]</scope>
    <source>
        <strain evidence="1 2">DSM 19830</strain>
    </source>
</reference>
<dbReference type="AlphaFoldDB" id="A0A2W7RG59"/>
<dbReference type="EMBL" id="QKZT01000006">
    <property type="protein sequence ID" value="PZX53259.1"/>
    <property type="molecule type" value="Genomic_DNA"/>
</dbReference>